<dbReference type="EMBL" id="PYLS01000001">
    <property type="protein sequence ID" value="PST84908.1"/>
    <property type="molecule type" value="Genomic_DNA"/>
</dbReference>
<evidence type="ECO:0000256" key="4">
    <source>
        <dbReference type="ARBA" id="ARBA00022840"/>
    </source>
</evidence>
<evidence type="ECO:0000256" key="3">
    <source>
        <dbReference type="ARBA" id="ARBA00022806"/>
    </source>
</evidence>
<dbReference type="PROSITE" id="PS51217">
    <property type="entry name" value="UVRD_HELICASE_CTER"/>
    <property type="match status" value="1"/>
</dbReference>
<dbReference type="SUPFAM" id="SSF52540">
    <property type="entry name" value="P-loop containing nucleoside triphosphate hydrolases"/>
    <property type="match status" value="1"/>
</dbReference>
<dbReference type="AlphaFoldDB" id="A0A2T3HR37"/>
<feature type="domain" description="UvrD-like helicase C-terminal" evidence="11">
    <location>
        <begin position="483"/>
        <end position="768"/>
    </location>
</feature>
<keyword evidence="2 9" id="KW-0378">Hydrolase</keyword>
<dbReference type="Gene3D" id="1.10.3170.10">
    <property type="entry name" value="Recbcd, chain B, domain 2"/>
    <property type="match status" value="1"/>
</dbReference>
<evidence type="ECO:0000259" key="11">
    <source>
        <dbReference type="PROSITE" id="PS51217"/>
    </source>
</evidence>
<keyword evidence="13" id="KW-1185">Reference proteome</keyword>
<evidence type="ECO:0000313" key="13">
    <source>
        <dbReference type="Proteomes" id="UP000240912"/>
    </source>
</evidence>
<sequence length="1078" mass="121562">MPKSVKILQASAGSGKTYSLTLHYLMLLFSGENKYREILAVTFTNKATEEMKSRILEVLEGLARNHEGLDDIRRALLEAHPKHTPGSLQLEADKIYRKILHDYSRFSVRTIDGFVQRVIRGFAFELGLDTGYMLEMNYDKVKEQLAEQLDRQLDEQPGLLRWIISLALDRITNNKSWNYRTELKDLAGEIFKERYQPFDAAMQELSVQDGIDTLFENYQQLTRQSIAVFEEEIGALAASAHELFQTANIFPELLKGKSRSPLLLLQKIAGGEFEKIEKLGKLIDTPAEWFKTGYEDPVFIPLNSAITKLYQQYAAGLPDYLVARAVEENLYFLRLMQEMSQLLKAYREESGNLLISDAQRLLEGITGGDQGNPSFIWEKTGSRYKHFLFDEFQDTSVSQWSSFRPLLANALAESQGERTEHLIVGDVKQSIYRWRNGDWNILHRQARNDIGTGYIDEENLEANYRSAENIVLFNNHIYRHGPELLQRRLNELIADEAAADVQSWWREQDYDTIIESVYAQAAQQTHAGTAAGGTVRLQVIDEDEEGQALRSEAFRRLSMAKAKLEIRALLSEQGYQAGDICLLVRSNSEALHAVQSLMEDDIPVISGEALLVASNLAVRLLVNTLEMLGGAAKNTQLHRANCVSLYAMLNGSVAPAESFLKLGAKDIEKLSGILPAALCKNYKKWLSLPLPELIEKLIMAYELHLPRHAVHLAYMLAFRDMAGNFARRGDKGLHAFLDWWDEEGRDTALPASQQSDAVQVITIHKSKGLAFRAVLIPFCSWDLNGLPNSIFWVPSKNTHYQHLQSLPLKYKKALSRSGLAASYFEELLYNNMDALNMLYVATTRAKDYLSLTLMGRKKEAAGLANTSDLLQQTLGLYPVFSIERAENGSFHLEAYPPVRPSKPSRNQALSLDRYPVSERLSALFDKENLRSDLFIGPDSGREGSVLHEALSRTGHGETPADVLAEMLLEGLIKAAELPGFVARVEEVLAHPELSALLGQGHEVLNEQTIIAPGGRSKRPDKVLIKGSEVIIIDYKFTQEEQHKHTRQVQEYRQLLLQMGYGKVDAYLFYAVSGTLKMI</sequence>
<dbReference type="PROSITE" id="PS51198">
    <property type="entry name" value="UVRD_HELICASE_ATP_BIND"/>
    <property type="match status" value="1"/>
</dbReference>
<comment type="caution">
    <text evidence="12">The sequence shown here is derived from an EMBL/GenBank/DDBJ whole genome shotgun (WGS) entry which is preliminary data.</text>
</comment>
<dbReference type="OrthoDB" id="9810135at2"/>
<dbReference type="PANTHER" id="PTHR11070:SF67">
    <property type="entry name" value="DNA 3'-5' HELICASE"/>
    <property type="match status" value="1"/>
</dbReference>
<organism evidence="12 13">
    <name type="scientific">Pedobacter yulinensis</name>
    <dbReference type="NCBI Taxonomy" id="2126353"/>
    <lineage>
        <taxon>Bacteria</taxon>
        <taxon>Pseudomonadati</taxon>
        <taxon>Bacteroidota</taxon>
        <taxon>Sphingobacteriia</taxon>
        <taxon>Sphingobacteriales</taxon>
        <taxon>Sphingobacteriaceae</taxon>
        <taxon>Pedobacter</taxon>
    </lineage>
</organism>
<keyword evidence="4 9" id="KW-0067">ATP-binding</keyword>
<feature type="domain" description="UvrD-like helicase ATP-binding" evidence="10">
    <location>
        <begin position="1"/>
        <end position="467"/>
    </location>
</feature>
<dbReference type="Pfam" id="PF13361">
    <property type="entry name" value="UvrD_C"/>
    <property type="match status" value="1"/>
</dbReference>
<dbReference type="InterPro" id="IPR014017">
    <property type="entry name" value="DNA_helicase_UvrD-like_C"/>
</dbReference>
<dbReference type="GO" id="GO:0005524">
    <property type="term" value="F:ATP binding"/>
    <property type="evidence" value="ECO:0007669"/>
    <property type="project" value="UniProtKB-UniRule"/>
</dbReference>
<evidence type="ECO:0000256" key="6">
    <source>
        <dbReference type="ARBA" id="ARBA00034617"/>
    </source>
</evidence>
<dbReference type="PANTHER" id="PTHR11070">
    <property type="entry name" value="UVRD / RECB / PCRA DNA HELICASE FAMILY MEMBER"/>
    <property type="match status" value="1"/>
</dbReference>
<dbReference type="Pfam" id="PF00580">
    <property type="entry name" value="UvrD-helicase"/>
    <property type="match status" value="2"/>
</dbReference>
<accession>A0A2T3HR37</accession>
<dbReference type="RefSeq" id="WP_107213124.1">
    <property type="nucleotide sequence ID" value="NZ_KZ686268.1"/>
</dbReference>
<dbReference type="GO" id="GO:0005829">
    <property type="term" value="C:cytosol"/>
    <property type="evidence" value="ECO:0007669"/>
    <property type="project" value="TreeGrafter"/>
</dbReference>
<keyword evidence="3 9" id="KW-0347">Helicase</keyword>
<dbReference type="InterPro" id="IPR014016">
    <property type="entry name" value="UvrD-like_ATP-bd"/>
</dbReference>
<evidence type="ECO:0000259" key="10">
    <source>
        <dbReference type="PROSITE" id="PS51198"/>
    </source>
</evidence>
<dbReference type="InterPro" id="IPR027417">
    <property type="entry name" value="P-loop_NTPase"/>
</dbReference>
<protein>
    <recommendedName>
        <fullName evidence="7">DNA 3'-5' helicase</fullName>
        <ecNumber evidence="7">5.6.2.4</ecNumber>
    </recommendedName>
</protein>
<comment type="catalytic activity">
    <reaction evidence="6">
        <text>Couples ATP hydrolysis with the unwinding of duplex DNA by translocating in the 3'-5' direction.</text>
        <dbReference type="EC" id="5.6.2.4"/>
    </reaction>
</comment>
<evidence type="ECO:0000313" key="12">
    <source>
        <dbReference type="EMBL" id="PST84908.1"/>
    </source>
</evidence>
<keyword evidence="1 9" id="KW-0547">Nucleotide-binding</keyword>
<dbReference type="GO" id="GO:0000725">
    <property type="term" value="P:recombinational repair"/>
    <property type="evidence" value="ECO:0007669"/>
    <property type="project" value="TreeGrafter"/>
</dbReference>
<feature type="binding site" evidence="9">
    <location>
        <begin position="10"/>
        <end position="17"/>
    </location>
    <ligand>
        <name>ATP</name>
        <dbReference type="ChEBI" id="CHEBI:30616"/>
    </ligand>
</feature>
<dbReference type="EC" id="5.6.2.4" evidence="7"/>
<dbReference type="GO" id="GO:0003677">
    <property type="term" value="F:DNA binding"/>
    <property type="evidence" value="ECO:0007669"/>
    <property type="project" value="InterPro"/>
</dbReference>
<keyword evidence="5" id="KW-0413">Isomerase</keyword>
<dbReference type="InterPro" id="IPR000212">
    <property type="entry name" value="DNA_helicase_UvrD/REP"/>
</dbReference>
<evidence type="ECO:0000256" key="8">
    <source>
        <dbReference type="ARBA" id="ARBA00048988"/>
    </source>
</evidence>
<name>A0A2T3HR37_9SPHI</name>
<evidence type="ECO:0000256" key="7">
    <source>
        <dbReference type="ARBA" id="ARBA00034808"/>
    </source>
</evidence>
<evidence type="ECO:0000256" key="2">
    <source>
        <dbReference type="ARBA" id="ARBA00022801"/>
    </source>
</evidence>
<dbReference type="Gene3D" id="3.40.50.300">
    <property type="entry name" value="P-loop containing nucleotide triphosphate hydrolases"/>
    <property type="match status" value="3"/>
</dbReference>
<dbReference type="GO" id="GO:0043138">
    <property type="term" value="F:3'-5' DNA helicase activity"/>
    <property type="evidence" value="ECO:0007669"/>
    <property type="project" value="UniProtKB-EC"/>
</dbReference>
<dbReference type="GO" id="GO:0016887">
    <property type="term" value="F:ATP hydrolysis activity"/>
    <property type="evidence" value="ECO:0007669"/>
    <property type="project" value="RHEA"/>
</dbReference>
<evidence type="ECO:0000256" key="5">
    <source>
        <dbReference type="ARBA" id="ARBA00023235"/>
    </source>
</evidence>
<dbReference type="Proteomes" id="UP000240912">
    <property type="component" value="Unassembled WGS sequence"/>
</dbReference>
<gene>
    <name evidence="12" type="ORF">C7T94_01935</name>
</gene>
<reference evidence="12 13" key="1">
    <citation type="submission" date="2018-03" db="EMBL/GenBank/DDBJ databases">
        <authorList>
            <person name="Keele B.F."/>
        </authorList>
    </citation>
    <scope>NUCLEOTIDE SEQUENCE [LARGE SCALE GENOMIC DNA]</scope>
    <source>
        <strain evidence="12 13">YL28-9</strain>
    </source>
</reference>
<comment type="catalytic activity">
    <reaction evidence="8">
        <text>ATP + H2O = ADP + phosphate + H(+)</text>
        <dbReference type="Rhea" id="RHEA:13065"/>
        <dbReference type="ChEBI" id="CHEBI:15377"/>
        <dbReference type="ChEBI" id="CHEBI:15378"/>
        <dbReference type="ChEBI" id="CHEBI:30616"/>
        <dbReference type="ChEBI" id="CHEBI:43474"/>
        <dbReference type="ChEBI" id="CHEBI:456216"/>
        <dbReference type="EC" id="5.6.2.4"/>
    </reaction>
</comment>
<evidence type="ECO:0000256" key="9">
    <source>
        <dbReference type="PROSITE-ProRule" id="PRU00560"/>
    </source>
</evidence>
<evidence type="ECO:0000256" key="1">
    <source>
        <dbReference type="ARBA" id="ARBA00022741"/>
    </source>
</evidence>
<proteinExistence type="predicted"/>